<sequence>MGGMVLSDVDVSMMEQGKTTTLPQKIIVTGVSLGVFVTCLVLAFVLDLTVEGRAMVVFTALVGVVYGVAGYNIIRAC</sequence>
<feature type="transmembrane region" description="Helical" evidence="1">
    <location>
        <begin position="26"/>
        <end position="46"/>
    </location>
</feature>
<dbReference type="AlphaFoldDB" id="A0A0D3GNC3"/>
<evidence type="ECO:0000256" key="1">
    <source>
        <dbReference type="SAM" id="Phobius"/>
    </source>
</evidence>
<dbReference type="PaxDb" id="65489-OBART07G06280.1"/>
<keyword evidence="1" id="KW-1133">Transmembrane helix</keyword>
<keyword evidence="1" id="KW-0472">Membrane</keyword>
<feature type="transmembrane region" description="Helical" evidence="1">
    <location>
        <begin position="52"/>
        <end position="74"/>
    </location>
</feature>
<reference evidence="2" key="1">
    <citation type="journal article" date="2009" name="Rice">
        <title>De Novo Next Generation Sequencing of Plant Genomes.</title>
        <authorList>
            <person name="Rounsley S."/>
            <person name="Marri P.R."/>
            <person name="Yu Y."/>
            <person name="He R."/>
            <person name="Sisneros N."/>
            <person name="Goicoechea J.L."/>
            <person name="Lee S.J."/>
            <person name="Angelova A."/>
            <person name="Kudrna D."/>
            <person name="Luo M."/>
            <person name="Affourtit J."/>
            <person name="Desany B."/>
            <person name="Knight J."/>
            <person name="Niazi F."/>
            <person name="Egholm M."/>
            <person name="Wing R.A."/>
        </authorList>
    </citation>
    <scope>NUCLEOTIDE SEQUENCE [LARGE SCALE GENOMIC DNA]</scope>
    <source>
        <strain evidence="2">cv. IRGC 105608</strain>
    </source>
</reference>
<keyword evidence="3" id="KW-1185">Reference proteome</keyword>
<proteinExistence type="predicted"/>
<accession>A0A0D3GNC3</accession>
<keyword evidence="1" id="KW-0812">Transmembrane</keyword>
<name>A0A0D3GNC3_9ORYZ</name>
<dbReference type="HOGENOM" id="CLU_159064_1_0_1"/>
<dbReference type="EnsemblPlants" id="OBART07G06280.1">
    <property type="protein sequence ID" value="OBART07G06280.1"/>
    <property type="gene ID" value="OBART07G06280"/>
</dbReference>
<dbReference type="Gramene" id="OBART07G06280.1">
    <property type="protein sequence ID" value="OBART07G06280.1"/>
    <property type="gene ID" value="OBART07G06280"/>
</dbReference>
<evidence type="ECO:0000313" key="3">
    <source>
        <dbReference type="Proteomes" id="UP000026960"/>
    </source>
</evidence>
<evidence type="ECO:0000313" key="2">
    <source>
        <dbReference type="EnsemblPlants" id="OBART07G06280.1"/>
    </source>
</evidence>
<organism evidence="2">
    <name type="scientific">Oryza barthii</name>
    <dbReference type="NCBI Taxonomy" id="65489"/>
    <lineage>
        <taxon>Eukaryota</taxon>
        <taxon>Viridiplantae</taxon>
        <taxon>Streptophyta</taxon>
        <taxon>Embryophyta</taxon>
        <taxon>Tracheophyta</taxon>
        <taxon>Spermatophyta</taxon>
        <taxon>Magnoliopsida</taxon>
        <taxon>Liliopsida</taxon>
        <taxon>Poales</taxon>
        <taxon>Poaceae</taxon>
        <taxon>BOP clade</taxon>
        <taxon>Oryzoideae</taxon>
        <taxon>Oryzeae</taxon>
        <taxon>Oryzinae</taxon>
        <taxon>Oryza</taxon>
    </lineage>
</organism>
<protein>
    <submittedName>
        <fullName evidence="2">Uncharacterized protein</fullName>
    </submittedName>
</protein>
<reference evidence="2" key="2">
    <citation type="submission" date="2015-03" db="UniProtKB">
        <authorList>
            <consortium name="EnsemblPlants"/>
        </authorList>
    </citation>
    <scope>IDENTIFICATION</scope>
</reference>
<dbReference type="Proteomes" id="UP000026960">
    <property type="component" value="Chromosome 7"/>
</dbReference>